<dbReference type="eggNOG" id="COG3741">
    <property type="taxonomic scope" value="Bacteria"/>
</dbReference>
<dbReference type="InterPro" id="IPR007709">
    <property type="entry name" value="N-FG_amidohydro"/>
</dbReference>
<dbReference type="STRING" id="439292.Bsel_0709"/>
<organism evidence="1 2">
    <name type="scientific">Bacillus selenitireducens (strain ATCC 700615 / DSM 15326 / MLS10)</name>
    <dbReference type="NCBI Taxonomy" id="439292"/>
    <lineage>
        <taxon>Bacteria</taxon>
        <taxon>Bacillati</taxon>
        <taxon>Bacillota</taxon>
        <taxon>Bacilli</taxon>
        <taxon>Bacillales</taxon>
        <taxon>Bacillaceae</taxon>
        <taxon>Salisediminibacterium</taxon>
    </lineage>
</organism>
<dbReference type="KEGG" id="bse:Bsel_0709"/>
<dbReference type="OrthoDB" id="8716700at2"/>
<dbReference type="HOGENOM" id="CLU_069318_2_0_9"/>
<dbReference type="RefSeq" id="WP_013171671.1">
    <property type="nucleotide sequence ID" value="NC_014219.1"/>
</dbReference>
<dbReference type="EMBL" id="CP001791">
    <property type="protein sequence ID" value="ADH98242.1"/>
    <property type="molecule type" value="Genomic_DNA"/>
</dbReference>
<dbReference type="Proteomes" id="UP000000271">
    <property type="component" value="Chromosome"/>
</dbReference>
<evidence type="ECO:0000313" key="1">
    <source>
        <dbReference type="EMBL" id="ADH98242.1"/>
    </source>
</evidence>
<proteinExistence type="predicted"/>
<dbReference type="Gene3D" id="3.40.630.40">
    <property type="entry name" value="Zn-dependent exopeptidases"/>
    <property type="match status" value="1"/>
</dbReference>
<sequence>MNKDKLPIVLSVPHGGTVIPAPFKDRLLLDEQAVLRDSDTWTREIFDLKDRVAAFIDTDISRLVVDLNREKGDTPPGNPDGIVKTLSVNEEQVWREADGLTEAETAHVIGAYYDPYHERVTEASQMPGLVLGIDGHSMLDIGPVKGTHLWEQRPLFCIGNRGSESGEFVNEPITAPVEMMQTFKRLLQEHFGPLVEAWIGDHGQTPFVTMNQPFSGGYMTRKHGAAGPIPWIQLEINRRLYLPQTHEGPLVLDEEQEARLKAINETLAAVFEALIEETVTVTTTAEADIS</sequence>
<dbReference type="AlphaFoldDB" id="D6XYT4"/>
<accession>D6XYT4</accession>
<dbReference type="SUPFAM" id="SSF53187">
    <property type="entry name" value="Zn-dependent exopeptidases"/>
    <property type="match status" value="1"/>
</dbReference>
<dbReference type="GO" id="GO:0016787">
    <property type="term" value="F:hydrolase activity"/>
    <property type="evidence" value="ECO:0007669"/>
    <property type="project" value="UniProtKB-KW"/>
</dbReference>
<gene>
    <name evidence="1" type="ordered locus">Bsel_0709</name>
</gene>
<keyword evidence="2" id="KW-1185">Reference proteome</keyword>
<reference evidence="1" key="1">
    <citation type="submission" date="2009-10" db="EMBL/GenBank/DDBJ databases">
        <title>Complete sequence of Bacillus selenitireducens MLS10.</title>
        <authorList>
            <consortium name="US DOE Joint Genome Institute"/>
            <person name="Lucas S."/>
            <person name="Copeland A."/>
            <person name="Lapidus A."/>
            <person name="Glavina del Rio T."/>
            <person name="Dalin E."/>
            <person name="Tice H."/>
            <person name="Bruce D."/>
            <person name="Goodwin L."/>
            <person name="Pitluck S."/>
            <person name="Sims D."/>
            <person name="Brettin T."/>
            <person name="Detter J.C."/>
            <person name="Han C."/>
            <person name="Larimer F."/>
            <person name="Land M."/>
            <person name="Hauser L."/>
            <person name="Kyrpides N."/>
            <person name="Ovchinnikova G."/>
            <person name="Stolz J."/>
        </authorList>
    </citation>
    <scope>NUCLEOTIDE SEQUENCE [LARGE SCALE GENOMIC DNA]</scope>
    <source>
        <strain evidence="1">MLS10</strain>
    </source>
</reference>
<name>D6XYT4_BACIE</name>
<dbReference type="Pfam" id="PF05013">
    <property type="entry name" value="FGase"/>
    <property type="match status" value="1"/>
</dbReference>
<protein>
    <submittedName>
        <fullName evidence="1">N-formylglutamate amidohydrolase</fullName>
    </submittedName>
</protein>
<evidence type="ECO:0000313" key="2">
    <source>
        <dbReference type="Proteomes" id="UP000000271"/>
    </source>
</evidence>